<gene>
    <name evidence="1" type="ORF">EpCFBP13511_10670</name>
</gene>
<comment type="caution">
    <text evidence="1">The sequence shown here is derived from an EMBL/GenBank/DDBJ whole genome shotgun (WGS) entry which is preliminary data.</text>
</comment>
<sequence length="61" mass="5952">MPAIAVPVNGVWGITLFDTAAIAGEITAAIAALDKALAVAPYAARTAGVFGLLAPSPLGTC</sequence>
<organism evidence="1 2">
    <name type="scientific">Erwinia persicina</name>
    <dbReference type="NCBI Taxonomy" id="55211"/>
    <lineage>
        <taxon>Bacteria</taxon>
        <taxon>Pseudomonadati</taxon>
        <taxon>Pseudomonadota</taxon>
        <taxon>Gammaproteobacteria</taxon>
        <taxon>Enterobacterales</taxon>
        <taxon>Erwiniaceae</taxon>
        <taxon>Erwinia</taxon>
    </lineage>
</organism>
<protein>
    <submittedName>
        <fullName evidence="1">Uncharacterized protein</fullName>
    </submittedName>
</protein>
<name>A0A4U3FCX3_9GAMM</name>
<evidence type="ECO:0000313" key="1">
    <source>
        <dbReference type="EMBL" id="TKJ90329.1"/>
    </source>
</evidence>
<accession>A0A4U3FCX3</accession>
<dbReference type="EMBL" id="QGAC01000009">
    <property type="protein sequence ID" value="TKJ90329.1"/>
    <property type="molecule type" value="Genomic_DNA"/>
</dbReference>
<proteinExistence type="predicted"/>
<dbReference type="AlphaFoldDB" id="A0A4U3FCX3"/>
<dbReference type="Proteomes" id="UP000306393">
    <property type="component" value="Unassembled WGS sequence"/>
</dbReference>
<evidence type="ECO:0000313" key="2">
    <source>
        <dbReference type="Proteomes" id="UP000306393"/>
    </source>
</evidence>
<reference evidence="1 2" key="1">
    <citation type="journal article" date="2019" name="Sci. Rep.">
        <title>Differences in resource use lead to coexistence of seed-transmitted microbial populations.</title>
        <authorList>
            <person name="Torres-Cortes G."/>
            <person name="Garcia B.J."/>
            <person name="Compant S."/>
            <person name="Rezki S."/>
            <person name="Jones P."/>
            <person name="Preveaux A."/>
            <person name="Briand M."/>
            <person name="Roulet A."/>
            <person name="Bouchez O."/>
            <person name="Jacobson D."/>
            <person name="Barret M."/>
        </authorList>
    </citation>
    <scope>NUCLEOTIDE SEQUENCE [LARGE SCALE GENOMIC DNA]</scope>
    <source>
        <strain evidence="1 2">CFBP13511</strain>
    </source>
</reference>